<gene>
    <name evidence="2" type="ORF">GIB67_034497</name>
</gene>
<accession>A0A7J7PB05</accession>
<feature type="region of interest" description="Disordered" evidence="1">
    <location>
        <begin position="115"/>
        <end position="157"/>
    </location>
</feature>
<feature type="compositionally biased region" description="Basic and acidic residues" evidence="1">
    <location>
        <begin position="145"/>
        <end position="157"/>
    </location>
</feature>
<comment type="caution">
    <text evidence="2">The sequence shown here is derived from an EMBL/GenBank/DDBJ whole genome shotgun (WGS) entry which is preliminary data.</text>
</comment>
<reference evidence="2 3" key="1">
    <citation type="journal article" date="2020" name="IScience">
        <title>Genome Sequencing of the Endangered Kingdonia uniflora (Circaeasteraceae, Ranunculales) Reveals Potential Mechanisms of Evolutionary Specialization.</title>
        <authorList>
            <person name="Sun Y."/>
            <person name="Deng T."/>
            <person name="Zhang A."/>
            <person name="Moore M.J."/>
            <person name="Landis J.B."/>
            <person name="Lin N."/>
            <person name="Zhang H."/>
            <person name="Zhang X."/>
            <person name="Huang J."/>
            <person name="Zhang X."/>
            <person name="Sun H."/>
            <person name="Wang H."/>
        </authorList>
    </citation>
    <scope>NUCLEOTIDE SEQUENCE [LARGE SCALE GENOMIC DNA]</scope>
    <source>
        <strain evidence="2">TB1705</strain>
        <tissue evidence="2">Leaf</tissue>
    </source>
</reference>
<feature type="compositionally biased region" description="Basic and acidic residues" evidence="1">
    <location>
        <begin position="125"/>
        <end position="135"/>
    </location>
</feature>
<protein>
    <submittedName>
        <fullName evidence="2">Uncharacterized protein</fullName>
    </submittedName>
</protein>
<proteinExistence type="predicted"/>
<feature type="compositionally biased region" description="Basic and acidic residues" evidence="1">
    <location>
        <begin position="192"/>
        <end position="253"/>
    </location>
</feature>
<evidence type="ECO:0000256" key="1">
    <source>
        <dbReference type="SAM" id="MobiDB-lite"/>
    </source>
</evidence>
<feature type="region of interest" description="Disordered" evidence="1">
    <location>
        <begin position="192"/>
        <end position="272"/>
    </location>
</feature>
<name>A0A7J7PB05_9MAGN</name>
<keyword evidence="3" id="KW-1185">Reference proteome</keyword>
<organism evidence="2 3">
    <name type="scientific">Kingdonia uniflora</name>
    <dbReference type="NCBI Taxonomy" id="39325"/>
    <lineage>
        <taxon>Eukaryota</taxon>
        <taxon>Viridiplantae</taxon>
        <taxon>Streptophyta</taxon>
        <taxon>Embryophyta</taxon>
        <taxon>Tracheophyta</taxon>
        <taxon>Spermatophyta</taxon>
        <taxon>Magnoliopsida</taxon>
        <taxon>Ranunculales</taxon>
        <taxon>Circaeasteraceae</taxon>
        <taxon>Kingdonia</taxon>
    </lineage>
</organism>
<dbReference type="AlphaFoldDB" id="A0A7J7PB05"/>
<sequence length="272" mass="31427">MVLLSRRKVAEESLTLHHRCQVPLLTHFAFADAQLVVFKGNVDSTIAAKDCINDLTKSISSSSAKKRLQKKRVVVWFKICWDPLVLKHGFITWRLILENKRTPMDIAHSNFKGNEKWEEGEEGKEELLKSSDRGTNELLKGQKHKSVETQNGEKEGTEYVRAIEKDNTDKRFNGLKKTKERAEIEAEKVLKETKEERAKEIAKKSKEEAKKREERATEIAKKAKEEAKKKKERSIEIAMNAKEEAKKKEEKRDGGRKKKVERNEKTSKEKAD</sequence>
<evidence type="ECO:0000313" key="3">
    <source>
        <dbReference type="Proteomes" id="UP000541444"/>
    </source>
</evidence>
<dbReference type="Proteomes" id="UP000541444">
    <property type="component" value="Unassembled WGS sequence"/>
</dbReference>
<feature type="compositionally biased region" description="Basic and acidic residues" evidence="1">
    <location>
        <begin position="261"/>
        <end position="272"/>
    </location>
</feature>
<dbReference type="EMBL" id="JACGCM010000067">
    <property type="protein sequence ID" value="KAF6176635.1"/>
    <property type="molecule type" value="Genomic_DNA"/>
</dbReference>
<evidence type="ECO:0000313" key="2">
    <source>
        <dbReference type="EMBL" id="KAF6176635.1"/>
    </source>
</evidence>